<dbReference type="Proteomes" id="UP001152795">
    <property type="component" value="Unassembled WGS sequence"/>
</dbReference>
<name>A0A6S7J0K3_PARCT</name>
<feature type="non-terminal residue" evidence="1">
    <location>
        <position position="52"/>
    </location>
</feature>
<dbReference type="AlphaFoldDB" id="A0A6S7J0K3"/>
<organism evidence="1 2">
    <name type="scientific">Paramuricea clavata</name>
    <name type="common">Red gorgonian</name>
    <name type="synonym">Violescent sea-whip</name>
    <dbReference type="NCBI Taxonomy" id="317549"/>
    <lineage>
        <taxon>Eukaryota</taxon>
        <taxon>Metazoa</taxon>
        <taxon>Cnidaria</taxon>
        <taxon>Anthozoa</taxon>
        <taxon>Octocorallia</taxon>
        <taxon>Malacalcyonacea</taxon>
        <taxon>Plexauridae</taxon>
        <taxon>Paramuricea</taxon>
    </lineage>
</organism>
<gene>
    <name evidence="1" type="ORF">PACLA_8A018984</name>
</gene>
<evidence type="ECO:0000313" key="2">
    <source>
        <dbReference type="Proteomes" id="UP001152795"/>
    </source>
</evidence>
<evidence type="ECO:0000313" key="1">
    <source>
        <dbReference type="EMBL" id="CAB4022639.1"/>
    </source>
</evidence>
<protein>
    <submittedName>
        <fullName evidence="1">Uncharacterized protein</fullName>
    </submittedName>
</protein>
<accession>A0A6S7J0K3</accession>
<dbReference type="EMBL" id="CACRXK020012069">
    <property type="protein sequence ID" value="CAB4022639.1"/>
    <property type="molecule type" value="Genomic_DNA"/>
</dbReference>
<comment type="caution">
    <text evidence="1">The sequence shown here is derived from an EMBL/GenBank/DDBJ whole genome shotgun (WGS) entry which is preliminary data.</text>
</comment>
<keyword evidence="2" id="KW-1185">Reference proteome</keyword>
<reference evidence="1" key="1">
    <citation type="submission" date="2020-04" db="EMBL/GenBank/DDBJ databases">
        <authorList>
            <person name="Alioto T."/>
            <person name="Alioto T."/>
            <person name="Gomez Garrido J."/>
        </authorList>
    </citation>
    <scope>NUCLEOTIDE SEQUENCE</scope>
    <source>
        <strain evidence="1">A484AB</strain>
    </source>
</reference>
<proteinExistence type="predicted"/>
<sequence length="52" mass="5959">MASLKVVNVLYGYFNTKNNKLKWTGSLEDSKAFVHTEIDEETATTLHGDRRE</sequence>